<evidence type="ECO:0000313" key="3">
    <source>
        <dbReference type="Proteomes" id="UP001305606"/>
    </source>
</evidence>
<dbReference type="SUPFAM" id="SSF56112">
    <property type="entry name" value="Protein kinase-like (PK-like)"/>
    <property type="match status" value="1"/>
</dbReference>
<reference evidence="2 3" key="1">
    <citation type="submission" date="2023-02" db="EMBL/GenBank/DDBJ databases">
        <title>Streptomyces sp. SCA4-21 with antifungal activity against Fusarium oxysporum f. sp. cubense, Streptomyces sp. SCA2-17 with antifungal activity against Fusarium oxysporum f. sp. cubense.</title>
        <authorList>
            <person name="Qi D."/>
        </authorList>
    </citation>
    <scope>NUCLEOTIDE SEQUENCE [LARGE SCALE GENOMIC DNA]</scope>
    <source>
        <strain evidence="2 3">SCA4-21</strain>
    </source>
</reference>
<accession>A0ABY9UWZ6</accession>
<dbReference type="InterPro" id="IPR006827">
    <property type="entry name" value="Lant_deHydtase_N"/>
</dbReference>
<organism evidence="2 3">
    <name type="scientific">Streptomyces luomodiensis</name>
    <dbReference type="NCBI Taxonomy" id="3026192"/>
    <lineage>
        <taxon>Bacteria</taxon>
        <taxon>Bacillati</taxon>
        <taxon>Actinomycetota</taxon>
        <taxon>Actinomycetes</taxon>
        <taxon>Kitasatosporales</taxon>
        <taxon>Streptomycetaceae</taxon>
        <taxon>Streptomyces</taxon>
    </lineage>
</organism>
<evidence type="ECO:0000259" key="1">
    <source>
        <dbReference type="Pfam" id="PF04738"/>
    </source>
</evidence>
<gene>
    <name evidence="2" type="ORF">PS467_14095</name>
</gene>
<dbReference type="Gene3D" id="3.90.1200.10">
    <property type="match status" value="1"/>
</dbReference>
<dbReference type="InterPro" id="IPR006748">
    <property type="entry name" value="NH2Glyco/OHUrea_AB-resist_kin"/>
</dbReference>
<keyword evidence="3" id="KW-1185">Reference proteome</keyword>
<evidence type="ECO:0000313" key="2">
    <source>
        <dbReference type="EMBL" id="WNE96389.1"/>
    </source>
</evidence>
<name>A0ABY9UWZ6_9ACTN</name>
<dbReference type="InterPro" id="IPR011009">
    <property type="entry name" value="Kinase-like_dom_sf"/>
</dbReference>
<dbReference type="Pfam" id="PF04738">
    <property type="entry name" value="Lant_dehydr_N"/>
    <property type="match status" value="1"/>
</dbReference>
<dbReference type="Pfam" id="PF04655">
    <property type="entry name" value="APH_6_hur"/>
    <property type="match status" value="1"/>
</dbReference>
<proteinExistence type="predicted"/>
<sequence length="668" mass="71324">MKTALSAASPVLAEQVTSTLTAAQPDPRRSRRVILPVLSYLLRWSGRPTPFGLFAGTAPLRVGAIPKVRWGSADAVSVRADAEWISDVVARPERCSSLLDRLRVVTNNTGHARGAWWVAPGRPADGRATLLAPLEVSVGHTRPVAAALLAAETRIRYGELRTLLADQFPHASAQQIDTVLGGLLEQGMLISSLWAPSTTVDAFEHLCAELDAADAHTIPEVSGLVRRLHAIRQTLASRDCPLPRHPQADASKRMRAITDVAPVPLMMDSVLDCDVQIPEAVVREADRAQPRTARRRPVPGASCPTGAIASIGWTTTTSSCGTYGLLRSWLRCTDHEPVSRDLVGCARWLAFTASGGKAVDKDRASGTLTRVKRLLVDVESVTTRLVRRFGPQVAEWCADTPDLIARLTSQWGLSLGESLPDGASSLALRCRWPDGTPAVLKISPERALLAEQVGMLGWFAASGRVPSVLAVDEDAGAMVLEEIVPGTPAEDMSAASLPGQWSDLLAALHGVAPPPWPPRVLRGRCEEAFARVGRRLSEPAISARMDVTAWDRAIQRCERLLDTEATTVLLHGDLHLGNVLDGGAERGLMAIDPKACMGDPCFDAVDYVVAGAGLEGVETRCARVAAACGLDGDRLHAWSQVIAPFAAIAHLGNGGEGPVIDELLALTR</sequence>
<dbReference type="EMBL" id="CP117522">
    <property type="protein sequence ID" value="WNE96389.1"/>
    <property type="molecule type" value="Genomic_DNA"/>
</dbReference>
<protein>
    <submittedName>
        <fullName evidence="2">Lantibiotic dehydratase</fullName>
    </submittedName>
</protein>
<feature type="domain" description="Lantibiotic dehydratase N-terminal" evidence="1">
    <location>
        <begin position="1"/>
        <end position="288"/>
    </location>
</feature>
<dbReference type="Proteomes" id="UP001305606">
    <property type="component" value="Chromosome"/>
</dbReference>